<evidence type="ECO:0000313" key="2">
    <source>
        <dbReference type="Proteomes" id="UP000636709"/>
    </source>
</evidence>
<proteinExistence type="predicted"/>
<protein>
    <submittedName>
        <fullName evidence="1">Uncharacterized protein</fullName>
    </submittedName>
</protein>
<dbReference type="Proteomes" id="UP000636709">
    <property type="component" value="Unassembled WGS sequence"/>
</dbReference>
<gene>
    <name evidence="1" type="ORF">HU200_033572</name>
</gene>
<accession>A0A835EKM5</accession>
<comment type="caution">
    <text evidence="1">The sequence shown here is derived from an EMBL/GenBank/DDBJ whole genome shotgun (WGS) entry which is preliminary data.</text>
</comment>
<name>A0A835EKM5_9POAL</name>
<dbReference type="EMBL" id="JACEFO010001804">
    <property type="protein sequence ID" value="KAF8701476.1"/>
    <property type="molecule type" value="Genomic_DNA"/>
</dbReference>
<dbReference type="AlphaFoldDB" id="A0A835EKM5"/>
<keyword evidence="2" id="KW-1185">Reference proteome</keyword>
<organism evidence="1 2">
    <name type="scientific">Digitaria exilis</name>
    <dbReference type="NCBI Taxonomy" id="1010633"/>
    <lineage>
        <taxon>Eukaryota</taxon>
        <taxon>Viridiplantae</taxon>
        <taxon>Streptophyta</taxon>
        <taxon>Embryophyta</taxon>
        <taxon>Tracheophyta</taxon>
        <taxon>Spermatophyta</taxon>
        <taxon>Magnoliopsida</taxon>
        <taxon>Liliopsida</taxon>
        <taxon>Poales</taxon>
        <taxon>Poaceae</taxon>
        <taxon>PACMAD clade</taxon>
        <taxon>Panicoideae</taxon>
        <taxon>Panicodae</taxon>
        <taxon>Paniceae</taxon>
        <taxon>Anthephorinae</taxon>
        <taxon>Digitaria</taxon>
    </lineage>
</organism>
<sequence length="168" mass="18980">MRSEILPGMLRHLGPAVSLRLCPQVRSAAFAHRLLYHDSLRLPARLSLWRGPRSLLAFGALLHRSSRSGRAPLTRGALLSRLIRLHCTSHLFTSLRRLFADCRLHWPLLRTSSSMACLKSRPPGVLSRATDAFPRALRAWRLALHARLQYLCRSPGSCWANFTLPARC</sequence>
<evidence type="ECO:0000313" key="1">
    <source>
        <dbReference type="EMBL" id="KAF8701476.1"/>
    </source>
</evidence>
<reference evidence="1" key="1">
    <citation type="submission" date="2020-07" db="EMBL/GenBank/DDBJ databases">
        <title>Genome sequence and genetic diversity analysis of an under-domesticated orphan crop, white fonio (Digitaria exilis).</title>
        <authorList>
            <person name="Bennetzen J.L."/>
            <person name="Chen S."/>
            <person name="Ma X."/>
            <person name="Wang X."/>
            <person name="Yssel A.E.J."/>
            <person name="Chaluvadi S.R."/>
            <person name="Johnson M."/>
            <person name="Gangashetty P."/>
            <person name="Hamidou F."/>
            <person name="Sanogo M.D."/>
            <person name="Zwaenepoel A."/>
            <person name="Wallace J."/>
            <person name="Van De Peer Y."/>
            <person name="Van Deynze A."/>
        </authorList>
    </citation>
    <scope>NUCLEOTIDE SEQUENCE</scope>
    <source>
        <tissue evidence="1">Leaves</tissue>
    </source>
</reference>